<dbReference type="EMBL" id="CP001399">
    <property type="protein sequence ID" value="ACP35497.1"/>
    <property type="molecule type" value="Genomic_DNA"/>
</dbReference>
<dbReference type="CDD" id="cd02440">
    <property type="entry name" value="AdoMet_MTases"/>
    <property type="match status" value="1"/>
</dbReference>
<dbReference type="InterPro" id="IPR052190">
    <property type="entry name" value="Euk-Arch_PrmC-MTase"/>
</dbReference>
<dbReference type="GO" id="GO:0008276">
    <property type="term" value="F:protein methyltransferase activity"/>
    <property type="evidence" value="ECO:0007669"/>
    <property type="project" value="TreeGrafter"/>
</dbReference>
<dbReference type="GO" id="GO:0008757">
    <property type="term" value="F:S-adenosylmethionine-dependent methyltransferase activity"/>
    <property type="evidence" value="ECO:0007669"/>
    <property type="project" value="TreeGrafter"/>
</dbReference>
<protein>
    <submittedName>
        <fullName evidence="6">Methylase</fullName>
    </submittedName>
</protein>
<dbReference type="SUPFAM" id="SSF53335">
    <property type="entry name" value="S-adenosyl-L-methionine-dependent methyltransferases"/>
    <property type="match status" value="1"/>
</dbReference>
<dbReference type="KEGG" id="sis:LS215_1489"/>
<evidence type="ECO:0000259" key="5">
    <source>
        <dbReference type="Pfam" id="PF05175"/>
    </source>
</evidence>
<dbReference type="GeneID" id="7799119"/>
<dbReference type="Gene3D" id="3.40.50.150">
    <property type="entry name" value="Vaccinia Virus protein VP39"/>
    <property type="match status" value="1"/>
</dbReference>
<dbReference type="Proteomes" id="UP000001747">
    <property type="component" value="Chromosome"/>
</dbReference>
<keyword evidence="3" id="KW-0808">Transferase</keyword>
<dbReference type="GO" id="GO:0035657">
    <property type="term" value="C:eRF1 methyltransferase complex"/>
    <property type="evidence" value="ECO:0007669"/>
    <property type="project" value="TreeGrafter"/>
</dbReference>
<evidence type="ECO:0000256" key="2">
    <source>
        <dbReference type="ARBA" id="ARBA00022603"/>
    </source>
</evidence>
<organism evidence="6 7">
    <name type="scientific">Saccharolobus islandicus (strain L.S.2.15 / Lassen #1)</name>
    <name type="common">Sulfolobus islandicus</name>
    <dbReference type="NCBI Taxonomy" id="429572"/>
    <lineage>
        <taxon>Archaea</taxon>
        <taxon>Thermoproteota</taxon>
        <taxon>Thermoprotei</taxon>
        <taxon>Sulfolobales</taxon>
        <taxon>Sulfolobaceae</taxon>
        <taxon>Saccharolobus</taxon>
    </lineage>
</organism>
<keyword evidence="4" id="KW-0949">S-adenosyl-L-methionine</keyword>
<accession>C3MQ34</accession>
<dbReference type="AlphaFoldDB" id="C3MQ34"/>
<gene>
    <name evidence="6" type="ordered locus">LS215_1489</name>
</gene>
<dbReference type="PANTHER" id="PTHR45875:SF1">
    <property type="entry name" value="METHYLTRANSFERASE N6AMT1"/>
    <property type="match status" value="1"/>
</dbReference>
<dbReference type="HOGENOM" id="CLU_018398_6_2_2"/>
<dbReference type="InterPro" id="IPR002052">
    <property type="entry name" value="DNA_methylase_N6_adenine_CS"/>
</dbReference>
<dbReference type="PROSITE" id="PS00092">
    <property type="entry name" value="N6_MTASE"/>
    <property type="match status" value="1"/>
</dbReference>
<keyword evidence="2 6" id="KW-0489">Methyltransferase</keyword>
<evidence type="ECO:0000256" key="1">
    <source>
        <dbReference type="ARBA" id="ARBA00006149"/>
    </source>
</evidence>
<comment type="similarity">
    <text evidence="1">Belongs to the eukaryotic/archaeal PrmC-related family.</text>
</comment>
<dbReference type="NCBIfam" id="NF011528">
    <property type="entry name" value="PRK14968.1-2"/>
    <property type="match status" value="1"/>
</dbReference>
<evidence type="ECO:0000256" key="3">
    <source>
        <dbReference type="ARBA" id="ARBA00022679"/>
    </source>
</evidence>
<sequence length="207" mass="23338">MASVRIVEFRGFKLCLNDQTYEPSDDTDILLNLLKVGKGEKVLDMGSGSGILGIWSLIMGGKVMFVDINPYATTSTLCSLKVNNLYNSPNYLGVLNCDLLSCLRKYDFDVAIFNPPYLPVEEYNEWIGYSWSGGKDGSKVLVDFLKTVKANRIYTLYSSLSDEDRILYAINKGRFKISQKYEKVIGYERLIGLELVKEDDKGSFSRA</sequence>
<feature type="domain" description="Methyltransferase small" evidence="5">
    <location>
        <begin position="27"/>
        <end position="117"/>
    </location>
</feature>
<dbReference type="Pfam" id="PF05175">
    <property type="entry name" value="MTS"/>
    <property type="match status" value="1"/>
</dbReference>
<dbReference type="RefSeq" id="WP_012713721.1">
    <property type="nucleotide sequence ID" value="NC_012589.1"/>
</dbReference>
<dbReference type="GO" id="GO:0032259">
    <property type="term" value="P:methylation"/>
    <property type="evidence" value="ECO:0007669"/>
    <property type="project" value="UniProtKB-KW"/>
</dbReference>
<name>C3MQ34_SACI2</name>
<dbReference type="InterPro" id="IPR029063">
    <property type="entry name" value="SAM-dependent_MTases_sf"/>
</dbReference>
<dbReference type="InterPro" id="IPR007848">
    <property type="entry name" value="Small_mtfrase_dom"/>
</dbReference>
<dbReference type="OrthoDB" id="27149at2157"/>
<evidence type="ECO:0000313" key="7">
    <source>
        <dbReference type="Proteomes" id="UP000001747"/>
    </source>
</evidence>
<reference evidence="6 7" key="1">
    <citation type="journal article" date="2009" name="Proc. Natl. Acad. Sci. U.S.A.">
        <title>Biogeography of the Sulfolobus islandicus pan-genome.</title>
        <authorList>
            <person name="Reno M.L."/>
            <person name="Held N.L."/>
            <person name="Fields C.J."/>
            <person name="Burke P.V."/>
            <person name="Whitaker R.J."/>
        </authorList>
    </citation>
    <scope>NUCLEOTIDE SEQUENCE [LARGE SCALE GENOMIC DNA]</scope>
    <source>
        <strain evidence="7">L.S.2.15 / Lassen #1</strain>
    </source>
</reference>
<dbReference type="InterPro" id="IPR004557">
    <property type="entry name" value="PrmC-related"/>
</dbReference>
<dbReference type="GO" id="GO:0003676">
    <property type="term" value="F:nucleic acid binding"/>
    <property type="evidence" value="ECO:0007669"/>
    <property type="project" value="InterPro"/>
</dbReference>
<evidence type="ECO:0000256" key="4">
    <source>
        <dbReference type="ARBA" id="ARBA00022691"/>
    </source>
</evidence>
<dbReference type="PANTHER" id="PTHR45875">
    <property type="entry name" value="METHYLTRANSFERASE N6AMT1"/>
    <property type="match status" value="1"/>
</dbReference>
<evidence type="ECO:0000313" key="6">
    <source>
        <dbReference type="EMBL" id="ACP35497.1"/>
    </source>
</evidence>
<proteinExistence type="inferred from homology"/>
<dbReference type="NCBIfam" id="TIGR00537">
    <property type="entry name" value="hemK_rel_arch"/>
    <property type="match status" value="1"/>
</dbReference>